<dbReference type="SUPFAM" id="SSF53474">
    <property type="entry name" value="alpha/beta-Hydrolases"/>
    <property type="match status" value="1"/>
</dbReference>
<evidence type="ECO:0000259" key="4">
    <source>
        <dbReference type="Pfam" id="PF00561"/>
    </source>
</evidence>
<evidence type="ECO:0000313" key="6">
    <source>
        <dbReference type="Proteomes" id="UP001597425"/>
    </source>
</evidence>
<gene>
    <name evidence="5" type="ORF">ACFSKX_18460</name>
</gene>
<keyword evidence="3" id="KW-0443">Lipid metabolism</keyword>
<evidence type="ECO:0000313" key="5">
    <source>
        <dbReference type="EMBL" id="MFD2312406.1"/>
    </source>
</evidence>
<keyword evidence="2" id="KW-0442">Lipid degradation</keyword>
<protein>
    <submittedName>
        <fullName evidence="5">Alpha/beta hydrolase family protein</fullName>
    </submittedName>
</protein>
<organism evidence="5 6">
    <name type="scientific">Microbulbifer halophilus</name>
    <dbReference type="NCBI Taxonomy" id="453963"/>
    <lineage>
        <taxon>Bacteria</taxon>
        <taxon>Pseudomonadati</taxon>
        <taxon>Pseudomonadota</taxon>
        <taxon>Gammaproteobacteria</taxon>
        <taxon>Cellvibrionales</taxon>
        <taxon>Microbulbiferaceae</taxon>
        <taxon>Microbulbifer</taxon>
    </lineage>
</organism>
<dbReference type="Pfam" id="PF00561">
    <property type="entry name" value="Abhydrolase_1"/>
    <property type="match status" value="1"/>
</dbReference>
<dbReference type="Gene3D" id="3.40.50.1820">
    <property type="entry name" value="alpha/beta hydrolase"/>
    <property type="match status" value="1"/>
</dbReference>
<dbReference type="InterPro" id="IPR000073">
    <property type="entry name" value="AB_hydrolase_1"/>
</dbReference>
<proteinExistence type="predicted"/>
<dbReference type="RefSeq" id="WP_265723216.1">
    <property type="nucleotide sequence ID" value="NZ_JAPIVK010000042.1"/>
</dbReference>
<keyword evidence="6" id="KW-1185">Reference proteome</keyword>
<accession>A0ABW5EFM1</accession>
<dbReference type="GO" id="GO:0016787">
    <property type="term" value="F:hydrolase activity"/>
    <property type="evidence" value="ECO:0007669"/>
    <property type="project" value="UniProtKB-KW"/>
</dbReference>
<evidence type="ECO:0000256" key="2">
    <source>
        <dbReference type="ARBA" id="ARBA00022963"/>
    </source>
</evidence>
<sequence length="353" mass="38291">MLWKKRYFEYFMRVLGAGMPRMGFKAVPSWSRVGSLSGILLLLSFTVADGVFAAGFEPLEVPAADGEPTIEAMVWTPCANASGSSEIGPYSVQAVRDCAITGQSLPLVVISHGYGGSLLGHHDTATTLADAGFVVATLNHPGDFYGDDSGAHELSIFESRPRDVSRVISFMLESWQKREKLDPGAIGVMGFSRGGTTALILSGAVPSVPASTERFCRHWWSFVDWQCRRLKTGGARIAPNTDSRIGAAVVMDPLNLFDTPGLESVRTPVQLWASENGGDGVELQHVEEARAALPQLTDYQIARGAGHFAYLTPCPPGLEESAPRICEDPEGFDRVSWHGRMNTAVVEFFKRKL</sequence>
<evidence type="ECO:0000256" key="3">
    <source>
        <dbReference type="ARBA" id="ARBA00023098"/>
    </source>
</evidence>
<feature type="domain" description="AB hydrolase-1" evidence="4">
    <location>
        <begin position="106"/>
        <end position="203"/>
    </location>
</feature>
<keyword evidence="1 5" id="KW-0378">Hydrolase</keyword>
<dbReference type="EMBL" id="JBHUJD010000041">
    <property type="protein sequence ID" value="MFD2312406.1"/>
    <property type="molecule type" value="Genomic_DNA"/>
</dbReference>
<evidence type="ECO:0000256" key="1">
    <source>
        <dbReference type="ARBA" id="ARBA00022801"/>
    </source>
</evidence>
<dbReference type="PANTHER" id="PTHR10272">
    <property type="entry name" value="PLATELET-ACTIVATING FACTOR ACETYLHYDROLASE"/>
    <property type="match status" value="1"/>
</dbReference>
<dbReference type="Proteomes" id="UP001597425">
    <property type="component" value="Unassembled WGS sequence"/>
</dbReference>
<dbReference type="PANTHER" id="PTHR10272:SF14">
    <property type="entry name" value="PAF ACETYLHYDROLASE FAMILY PROTEIN"/>
    <property type="match status" value="1"/>
</dbReference>
<name>A0ABW5EFM1_9GAMM</name>
<dbReference type="InterPro" id="IPR016986">
    <property type="entry name" value="UCP031982_abhydr"/>
</dbReference>
<reference evidence="6" key="1">
    <citation type="journal article" date="2019" name="Int. J. Syst. Evol. Microbiol.">
        <title>The Global Catalogue of Microorganisms (GCM) 10K type strain sequencing project: providing services to taxonomists for standard genome sequencing and annotation.</title>
        <authorList>
            <consortium name="The Broad Institute Genomics Platform"/>
            <consortium name="The Broad Institute Genome Sequencing Center for Infectious Disease"/>
            <person name="Wu L."/>
            <person name="Ma J."/>
        </authorList>
    </citation>
    <scope>NUCLEOTIDE SEQUENCE [LARGE SCALE GENOMIC DNA]</scope>
    <source>
        <strain evidence="6">KCTC 12848</strain>
    </source>
</reference>
<comment type="caution">
    <text evidence="5">The sequence shown here is derived from an EMBL/GenBank/DDBJ whole genome shotgun (WGS) entry which is preliminary data.</text>
</comment>
<dbReference type="InterPro" id="IPR029058">
    <property type="entry name" value="AB_hydrolase_fold"/>
</dbReference>
<dbReference type="PIRSF" id="PIRSF031982">
    <property type="entry name" value="UCP031982_abhydr"/>
    <property type="match status" value="1"/>
</dbReference>